<feature type="transmembrane region" description="Helical" evidence="7">
    <location>
        <begin position="6"/>
        <end position="28"/>
    </location>
</feature>
<comment type="caution">
    <text evidence="8">The sequence shown here is derived from an EMBL/GenBank/DDBJ whole genome shotgun (WGS) entry which is preliminary data.</text>
</comment>
<evidence type="ECO:0000256" key="5">
    <source>
        <dbReference type="ARBA" id="ARBA00022989"/>
    </source>
</evidence>
<evidence type="ECO:0000256" key="3">
    <source>
        <dbReference type="ARBA" id="ARBA00022448"/>
    </source>
</evidence>
<keyword evidence="6 7" id="KW-0472">Membrane</keyword>
<dbReference type="InterPro" id="IPR038430">
    <property type="entry name" value="NDAH_ubi_oxred_su3_sf"/>
</dbReference>
<accession>A0A9Q4C326</accession>
<evidence type="ECO:0000313" key="8">
    <source>
        <dbReference type="EMBL" id="MCX2818952.1"/>
    </source>
</evidence>
<dbReference type="RefSeq" id="WP_266086792.1">
    <property type="nucleotide sequence ID" value="NZ_RKLV01000005.1"/>
</dbReference>
<dbReference type="AlphaFoldDB" id="A0A9Q4C326"/>
<reference evidence="8" key="1">
    <citation type="submission" date="2022-09" db="EMBL/GenBank/DDBJ databases">
        <title>Haloadaptaus new haloarchaeum isolated from saline soil.</title>
        <authorList>
            <person name="Duran-Viseras A."/>
            <person name="Sanchez-Porro C."/>
            <person name="Ventosa A."/>
        </authorList>
    </citation>
    <scope>NUCLEOTIDE SEQUENCE</scope>
    <source>
        <strain evidence="8">F3-133</strain>
    </source>
</reference>
<dbReference type="GO" id="GO:0008137">
    <property type="term" value="F:NADH dehydrogenase (ubiquinone) activity"/>
    <property type="evidence" value="ECO:0007669"/>
    <property type="project" value="InterPro"/>
</dbReference>
<evidence type="ECO:0000256" key="6">
    <source>
        <dbReference type="ARBA" id="ARBA00023136"/>
    </source>
</evidence>
<name>A0A9Q4C326_9EURY</name>
<feature type="transmembrane region" description="Helical" evidence="7">
    <location>
        <begin position="59"/>
        <end position="77"/>
    </location>
</feature>
<evidence type="ECO:0000256" key="2">
    <source>
        <dbReference type="ARBA" id="ARBA00008472"/>
    </source>
</evidence>
<organism evidence="8 9">
    <name type="scientific">Halorutilus salinus</name>
    <dbReference type="NCBI Taxonomy" id="2487751"/>
    <lineage>
        <taxon>Archaea</taxon>
        <taxon>Methanobacteriati</taxon>
        <taxon>Methanobacteriota</taxon>
        <taxon>Stenosarchaea group</taxon>
        <taxon>Halobacteria</taxon>
        <taxon>Halorutilales</taxon>
        <taxon>Halorutilaceae</taxon>
        <taxon>Halorutilus</taxon>
    </lineage>
</organism>
<keyword evidence="5 7" id="KW-1133">Transmembrane helix</keyword>
<evidence type="ECO:0000313" key="9">
    <source>
        <dbReference type="Proteomes" id="UP001149411"/>
    </source>
</evidence>
<dbReference type="InterPro" id="IPR000440">
    <property type="entry name" value="NADH_UbQ/plastoQ_OxRdtase_su3"/>
</dbReference>
<dbReference type="PANTHER" id="PTHR11058">
    <property type="entry name" value="NADH-UBIQUINONE OXIDOREDUCTASE CHAIN 3"/>
    <property type="match status" value="1"/>
</dbReference>
<dbReference type="Gene3D" id="1.20.58.1610">
    <property type="entry name" value="NADH:ubiquinone/plastoquinone oxidoreductase, chain 3"/>
    <property type="match status" value="1"/>
</dbReference>
<evidence type="ECO:0000256" key="1">
    <source>
        <dbReference type="ARBA" id="ARBA00004370"/>
    </source>
</evidence>
<dbReference type="Pfam" id="PF00507">
    <property type="entry name" value="Oxidored_q4"/>
    <property type="match status" value="1"/>
</dbReference>
<evidence type="ECO:0000256" key="4">
    <source>
        <dbReference type="ARBA" id="ARBA00022692"/>
    </source>
</evidence>
<comment type="subcellular location">
    <subcellularLocation>
        <location evidence="1">Membrane</location>
    </subcellularLocation>
</comment>
<keyword evidence="3" id="KW-0813">Transport</keyword>
<comment type="similarity">
    <text evidence="2">Belongs to the complex I subunit 3 family.</text>
</comment>
<proteinExistence type="inferred from homology"/>
<feature type="transmembrane region" description="Helical" evidence="7">
    <location>
        <begin position="89"/>
        <end position="108"/>
    </location>
</feature>
<protein>
    <submittedName>
        <fullName evidence="8">NADH-quinone oxidoreductase subunit A</fullName>
    </submittedName>
</protein>
<sequence>MSDWTAFAAMLVVAGGIPVSLVALSRLLRPSVPETQKSKTYESGEQPTGDTDLRFNIQYYLLALMFLVFDVETVLIIPWTVTLADRPETFLPAFVFILLLLIGVGWAWRNGGIEWIKPHRVTEARATE</sequence>
<keyword evidence="9" id="KW-1185">Reference proteome</keyword>
<keyword evidence="4 7" id="KW-0812">Transmembrane</keyword>
<dbReference type="EMBL" id="RKLV01000005">
    <property type="protein sequence ID" value="MCX2818952.1"/>
    <property type="molecule type" value="Genomic_DNA"/>
</dbReference>
<dbReference type="PANTHER" id="PTHR11058:SF9">
    <property type="entry name" value="NADH-UBIQUINONE OXIDOREDUCTASE CHAIN 3"/>
    <property type="match status" value="1"/>
</dbReference>
<evidence type="ECO:0000256" key="7">
    <source>
        <dbReference type="SAM" id="Phobius"/>
    </source>
</evidence>
<gene>
    <name evidence="8" type="ORF">EGH25_06260</name>
</gene>
<dbReference type="Proteomes" id="UP001149411">
    <property type="component" value="Unassembled WGS sequence"/>
</dbReference>
<dbReference type="GO" id="GO:0030964">
    <property type="term" value="C:NADH dehydrogenase complex"/>
    <property type="evidence" value="ECO:0007669"/>
    <property type="project" value="TreeGrafter"/>
</dbReference>